<keyword evidence="3" id="KW-1185">Reference proteome</keyword>
<evidence type="ECO:0000313" key="2">
    <source>
        <dbReference type="EMBL" id="CAG7730845.1"/>
    </source>
</evidence>
<dbReference type="AlphaFoldDB" id="A0A8J2K160"/>
<proteinExistence type="predicted"/>
<gene>
    <name evidence="2" type="ORF">AFUS01_LOCUS19461</name>
</gene>
<evidence type="ECO:0000313" key="3">
    <source>
        <dbReference type="Proteomes" id="UP000708208"/>
    </source>
</evidence>
<name>A0A8J2K160_9HEXA</name>
<evidence type="ECO:0000256" key="1">
    <source>
        <dbReference type="SAM" id="MobiDB-lite"/>
    </source>
</evidence>
<dbReference type="Proteomes" id="UP000708208">
    <property type="component" value="Unassembled WGS sequence"/>
</dbReference>
<feature type="region of interest" description="Disordered" evidence="1">
    <location>
        <begin position="1"/>
        <end position="21"/>
    </location>
</feature>
<accession>A0A8J2K160</accession>
<protein>
    <submittedName>
        <fullName evidence="2">Uncharacterized protein</fullName>
    </submittedName>
</protein>
<feature type="non-terminal residue" evidence="2">
    <location>
        <position position="21"/>
    </location>
</feature>
<organism evidence="2 3">
    <name type="scientific">Allacma fusca</name>
    <dbReference type="NCBI Taxonomy" id="39272"/>
    <lineage>
        <taxon>Eukaryota</taxon>
        <taxon>Metazoa</taxon>
        <taxon>Ecdysozoa</taxon>
        <taxon>Arthropoda</taxon>
        <taxon>Hexapoda</taxon>
        <taxon>Collembola</taxon>
        <taxon>Symphypleona</taxon>
        <taxon>Sminthuridae</taxon>
        <taxon>Allacma</taxon>
    </lineage>
</organism>
<sequence>MRPTHQVRFDEIMPISAAKDP</sequence>
<comment type="caution">
    <text evidence="2">The sequence shown here is derived from an EMBL/GenBank/DDBJ whole genome shotgun (WGS) entry which is preliminary data.</text>
</comment>
<dbReference type="EMBL" id="CAJVCH010201209">
    <property type="protein sequence ID" value="CAG7730845.1"/>
    <property type="molecule type" value="Genomic_DNA"/>
</dbReference>
<reference evidence="2" key="1">
    <citation type="submission" date="2021-06" db="EMBL/GenBank/DDBJ databases">
        <authorList>
            <person name="Hodson N. C."/>
            <person name="Mongue J. A."/>
            <person name="Jaron S. K."/>
        </authorList>
    </citation>
    <scope>NUCLEOTIDE SEQUENCE</scope>
</reference>